<keyword evidence="2" id="KW-1185">Reference proteome</keyword>
<accession>A0A256FN44</accession>
<comment type="caution">
    <text evidence="1">The sequence shown here is derived from an EMBL/GenBank/DDBJ whole genome shotgun (WGS) entry which is preliminary data.</text>
</comment>
<evidence type="ECO:0000313" key="2">
    <source>
        <dbReference type="Proteomes" id="UP000215590"/>
    </source>
</evidence>
<dbReference type="AlphaFoldDB" id="A0A256FN44"/>
<name>A0A256FN44_9HYPH</name>
<organism evidence="1 2">
    <name type="scientific">Brucella thiophenivorans</name>
    <dbReference type="NCBI Taxonomy" id="571255"/>
    <lineage>
        <taxon>Bacteria</taxon>
        <taxon>Pseudomonadati</taxon>
        <taxon>Pseudomonadota</taxon>
        <taxon>Alphaproteobacteria</taxon>
        <taxon>Hyphomicrobiales</taxon>
        <taxon>Brucellaceae</taxon>
        <taxon>Brucella/Ochrobactrum group</taxon>
        <taxon>Brucella</taxon>
    </lineage>
</organism>
<evidence type="ECO:0000313" key="1">
    <source>
        <dbReference type="EMBL" id="OYR15851.1"/>
    </source>
</evidence>
<protein>
    <submittedName>
        <fullName evidence="1">Uncharacterized protein</fullName>
    </submittedName>
</protein>
<sequence length="39" mass="4140">MRASYPKTVSHFSGCALSAFILTVSGSRDSLVFGSGEWS</sequence>
<dbReference type="Proteomes" id="UP000215590">
    <property type="component" value="Unassembled WGS sequence"/>
</dbReference>
<dbReference type="EMBL" id="NNRJ01000049">
    <property type="protein sequence ID" value="OYR15851.1"/>
    <property type="molecule type" value="Genomic_DNA"/>
</dbReference>
<gene>
    <name evidence="1" type="ORF">CEV31_2700</name>
</gene>
<reference evidence="1 2" key="1">
    <citation type="submission" date="2017-07" db="EMBL/GenBank/DDBJ databases">
        <title>Phylogenetic study on the rhizospheric bacterium Ochrobactrum sp. A44.</title>
        <authorList>
            <person name="Krzyzanowska D.M."/>
            <person name="Ossowicki A."/>
            <person name="Rajewska M."/>
            <person name="Maciag T."/>
            <person name="Kaczynski Z."/>
            <person name="Czerwicka M."/>
            <person name="Jafra S."/>
        </authorList>
    </citation>
    <scope>NUCLEOTIDE SEQUENCE [LARGE SCALE GENOMIC DNA]</scope>
    <source>
        <strain evidence="1 2">DSM 7216</strain>
    </source>
</reference>
<proteinExistence type="predicted"/>